<comment type="subcellular location">
    <subcellularLocation>
        <location evidence="1">Nucleus</location>
    </subcellularLocation>
</comment>
<dbReference type="EMBL" id="JAYKXN010000003">
    <property type="protein sequence ID" value="KAK7302213.1"/>
    <property type="molecule type" value="Genomic_DNA"/>
</dbReference>
<dbReference type="Pfam" id="PF16135">
    <property type="entry name" value="TDBD"/>
    <property type="match status" value="1"/>
</dbReference>
<organism evidence="5 6">
    <name type="scientific">Clitoria ternatea</name>
    <name type="common">Butterfly pea</name>
    <dbReference type="NCBI Taxonomy" id="43366"/>
    <lineage>
        <taxon>Eukaryota</taxon>
        <taxon>Viridiplantae</taxon>
        <taxon>Streptophyta</taxon>
        <taxon>Embryophyta</taxon>
        <taxon>Tracheophyta</taxon>
        <taxon>Spermatophyta</taxon>
        <taxon>Magnoliopsida</taxon>
        <taxon>eudicotyledons</taxon>
        <taxon>Gunneridae</taxon>
        <taxon>Pentapetalae</taxon>
        <taxon>rosids</taxon>
        <taxon>fabids</taxon>
        <taxon>Fabales</taxon>
        <taxon>Fabaceae</taxon>
        <taxon>Papilionoideae</taxon>
        <taxon>50 kb inversion clade</taxon>
        <taxon>NPAAA clade</taxon>
        <taxon>indigoferoid/millettioid clade</taxon>
        <taxon>Phaseoleae</taxon>
        <taxon>Clitoria</taxon>
    </lineage>
</organism>
<comment type="caution">
    <text evidence="5">The sequence shown here is derived from an EMBL/GenBank/DDBJ whole genome shotgun (WGS) entry which is preliminary data.</text>
</comment>
<proteinExistence type="predicted"/>
<dbReference type="PANTHER" id="PTHR46309:SF12">
    <property type="entry name" value="GB|AAC80581.1"/>
    <property type="match status" value="1"/>
</dbReference>
<accession>A0AAN9JND8</accession>
<evidence type="ECO:0000256" key="2">
    <source>
        <dbReference type="ARBA" id="ARBA00023242"/>
    </source>
</evidence>
<dbReference type="Pfam" id="PF23209">
    <property type="entry name" value="IDM1_C"/>
    <property type="match status" value="1"/>
</dbReference>
<evidence type="ECO:0000313" key="6">
    <source>
        <dbReference type="Proteomes" id="UP001359559"/>
    </source>
</evidence>
<dbReference type="InterPro" id="IPR032308">
    <property type="entry name" value="TDBD"/>
</dbReference>
<dbReference type="InterPro" id="IPR056511">
    <property type="entry name" value="IDM1_C"/>
</dbReference>
<sequence length="434" mass="49232">MSPQNQKFPTLYSACKFCIEENFPEGTTSEVQPLNVEPSRDGVAASRSTTNQKQKFLRNSKGSLCKLQNNGLPLRVLRSRKRVKNSHAHCLLHNKPLNVLSWLMGSNMVLPRSKVYYKAKRRHCCCKKIYSLVGFEIHASGGSHTRRLSRSIFLEDGRISLTVTGFVHHVDAGFVAKAKLREMKVVISLLAVSANINIYYSLHKLLGEPVSVGVDKLTWTMVKFIDSERCALGRITSELLAESYTRLNLALSVMHECFDPFKEPFSSRDLLEDVMLSRWSELNRLNFEGSILYYLRKMKNSLVWQLLVVFLFHQKLRQLGVERLILPAVPSVLETWTGSFGFAKMTNYERPQFLDYTFLDFQDTIMCHKLLAMNPSPGSVFLTESQQKCDAFSGNCSVNFNKLSSVSKICQVKGINEGEKLGQEMGEDVSILSF</sequence>
<dbReference type="AlphaFoldDB" id="A0AAN9JND8"/>
<name>A0AAN9JND8_CLITE</name>
<feature type="domain" description="Tify" evidence="3">
    <location>
        <begin position="125"/>
        <end position="158"/>
    </location>
</feature>
<dbReference type="InterPro" id="IPR042163">
    <property type="entry name" value="PHF12"/>
</dbReference>
<dbReference type="GO" id="GO:0003714">
    <property type="term" value="F:transcription corepressor activity"/>
    <property type="evidence" value="ECO:0007669"/>
    <property type="project" value="InterPro"/>
</dbReference>
<evidence type="ECO:0000259" key="4">
    <source>
        <dbReference type="Pfam" id="PF23209"/>
    </source>
</evidence>
<dbReference type="GO" id="GO:0005634">
    <property type="term" value="C:nucleus"/>
    <property type="evidence" value="ECO:0007669"/>
    <property type="project" value="UniProtKB-SubCell"/>
</dbReference>
<evidence type="ECO:0000259" key="3">
    <source>
        <dbReference type="Pfam" id="PF16135"/>
    </source>
</evidence>
<protein>
    <submittedName>
        <fullName evidence="5">Uncharacterized protein</fullName>
    </submittedName>
</protein>
<keyword evidence="2" id="KW-0539">Nucleus</keyword>
<reference evidence="5 6" key="1">
    <citation type="submission" date="2024-01" db="EMBL/GenBank/DDBJ databases">
        <title>The genomes of 5 underutilized Papilionoideae crops provide insights into root nodulation and disease resistance.</title>
        <authorList>
            <person name="Yuan L."/>
        </authorList>
    </citation>
    <scope>NUCLEOTIDE SEQUENCE [LARGE SCALE GENOMIC DNA]</scope>
    <source>
        <strain evidence="5">LY-2023</strain>
        <tissue evidence="5">Leaf</tissue>
    </source>
</reference>
<gene>
    <name evidence="5" type="ORF">RJT34_13097</name>
</gene>
<evidence type="ECO:0000256" key="1">
    <source>
        <dbReference type="ARBA" id="ARBA00004123"/>
    </source>
</evidence>
<keyword evidence="6" id="KW-1185">Reference proteome</keyword>
<dbReference type="GO" id="GO:0006357">
    <property type="term" value="P:regulation of transcription by RNA polymerase II"/>
    <property type="evidence" value="ECO:0007669"/>
    <property type="project" value="TreeGrafter"/>
</dbReference>
<feature type="domain" description="Increased DNA methylation 1 C-terminal" evidence="4">
    <location>
        <begin position="312"/>
        <end position="369"/>
    </location>
</feature>
<dbReference type="Proteomes" id="UP001359559">
    <property type="component" value="Unassembled WGS sequence"/>
</dbReference>
<evidence type="ECO:0000313" key="5">
    <source>
        <dbReference type="EMBL" id="KAK7302213.1"/>
    </source>
</evidence>
<dbReference type="PANTHER" id="PTHR46309">
    <property type="entry name" value="PHD FINGER PROTEIN 12"/>
    <property type="match status" value="1"/>
</dbReference>